<sequence length="193" mass="20563">MQVRLAATDLACLRGDRLLFRGLTLALEPSDALHITGANGIGKSSLLRILAGLLRPFSGEVHRQGSAALLDERPALDPDQPLSKALGFWAAMDGHDACAQVMRRLALDDLADVPVQYLSTGQRKRAALARVTLQAAPIWLLDEPMSGLDARSRRLVETAISEHCAGGGVCAFASHQTIDTVAARQCELGGYAP</sequence>
<evidence type="ECO:0000256" key="3">
    <source>
        <dbReference type="ARBA" id="ARBA00022748"/>
    </source>
</evidence>
<dbReference type="RefSeq" id="WP_115365706.1">
    <property type="nucleotide sequence ID" value="NZ_QBKA01000002.1"/>
</dbReference>
<dbReference type="AlphaFoldDB" id="A0A369Q4A7"/>
<dbReference type="GO" id="GO:0017004">
    <property type="term" value="P:cytochrome complex assembly"/>
    <property type="evidence" value="ECO:0007669"/>
    <property type="project" value="UniProtKB-KW"/>
</dbReference>
<dbReference type="InterPro" id="IPR027417">
    <property type="entry name" value="P-loop_NTPase"/>
</dbReference>
<keyword evidence="2" id="KW-0547">Nucleotide-binding</keyword>
<dbReference type="NCBIfam" id="TIGR01189">
    <property type="entry name" value="ccmA"/>
    <property type="match status" value="1"/>
</dbReference>
<dbReference type="SMART" id="SM00382">
    <property type="entry name" value="AAA"/>
    <property type="match status" value="1"/>
</dbReference>
<dbReference type="SUPFAM" id="SSF52540">
    <property type="entry name" value="P-loop containing nucleoside triphosphate hydrolases"/>
    <property type="match status" value="1"/>
</dbReference>
<evidence type="ECO:0000256" key="2">
    <source>
        <dbReference type="ARBA" id="ARBA00022741"/>
    </source>
</evidence>
<dbReference type="PANTHER" id="PTHR43499">
    <property type="entry name" value="ABC TRANSPORTER I FAMILY MEMBER 1"/>
    <property type="match status" value="1"/>
</dbReference>
<dbReference type="InterPro" id="IPR005895">
    <property type="entry name" value="ABC_transptr_haem_export_CcmA"/>
</dbReference>
<feature type="domain" description="ABC transporter" evidence="7">
    <location>
        <begin position="5"/>
        <end position="190"/>
    </location>
</feature>
<dbReference type="InterPro" id="IPR003593">
    <property type="entry name" value="AAA+_ATPase"/>
</dbReference>
<dbReference type="Gene3D" id="3.40.50.300">
    <property type="entry name" value="P-loop containing nucleotide triphosphate hydrolases"/>
    <property type="match status" value="1"/>
</dbReference>
<evidence type="ECO:0000313" key="9">
    <source>
        <dbReference type="Proteomes" id="UP000253727"/>
    </source>
</evidence>
<evidence type="ECO:0000256" key="6">
    <source>
        <dbReference type="ARBA" id="ARBA00023136"/>
    </source>
</evidence>
<dbReference type="PANTHER" id="PTHR43499:SF1">
    <property type="entry name" value="ABC TRANSPORTER I FAMILY MEMBER 1"/>
    <property type="match status" value="1"/>
</dbReference>
<keyword evidence="1" id="KW-0813">Transport</keyword>
<evidence type="ECO:0000259" key="7">
    <source>
        <dbReference type="PROSITE" id="PS50893"/>
    </source>
</evidence>
<accession>A0A369Q4A7</accession>
<keyword evidence="5" id="KW-1278">Translocase</keyword>
<evidence type="ECO:0000313" key="8">
    <source>
        <dbReference type="EMBL" id="RDC59332.1"/>
    </source>
</evidence>
<keyword evidence="8" id="KW-0378">Hydrolase</keyword>
<name>A0A369Q4A7_9SPHN</name>
<dbReference type="InterPro" id="IPR003439">
    <property type="entry name" value="ABC_transporter-like_ATP-bd"/>
</dbReference>
<dbReference type="Pfam" id="PF00005">
    <property type="entry name" value="ABC_tran"/>
    <property type="match status" value="1"/>
</dbReference>
<dbReference type="OrthoDB" id="9800654at2"/>
<evidence type="ECO:0000256" key="5">
    <source>
        <dbReference type="ARBA" id="ARBA00022967"/>
    </source>
</evidence>
<dbReference type="PROSITE" id="PS50893">
    <property type="entry name" value="ABC_TRANSPORTER_2"/>
    <property type="match status" value="1"/>
</dbReference>
<keyword evidence="3" id="KW-0201">Cytochrome c-type biogenesis</keyword>
<evidence type="ECO:0000256" key="4">
    <source>
        <dbReference type="ARBA" id="ARBA00022840"/>
    </source>
</evidence>
<keyword evidence="9" id="KW-1185">Reference proteome</keyword>
<dbReference type="EMBL" id="QBKA01000002">
    <property type="protein sequence ID" value="RDC59332.1"/>
    <property type="molecule type" value="Genomic_DNA"/>
</dbReference>
<keyword evidence="4 8" id="KW-0067">ATP-binding</keyword>
<dbReference type="Proteomes" id="UP000253727">
    <property type="component" value="Unassembled WGS sequence"/>
</dbReference>
<organism evidence="8 9">
    <name type="scientific">Alteripontixanthobacter maritimus</name>
    <dbReference type="NCBI Taxonomy" id="2161824"/>
    <lineage>
        <taxon>Bacteria</taxon>
        <taxon>Pseudomonadati</taxon>
        <taxon>Pseudomonadota</taxon>
        <taxon>Alphaproteobacteria</taxon>
        <taxon>Sphingomonadales</taxon>
        <taxon>Erythrobacteraceae</taxon>
        <taxon>Alteripontixanthobacter</taxon>
    </lineage>
</organism>
<gene>
    <name evidence="8" type="ORF">HME9302_00519</name>
</gene>
<evidence type="ECO:0000256" key="1">
    <source>
        <dbReference type="ARBA" id="ARBA00022448"/>
    </source>
</evidence>
<protein>
    <submittedName>
        <fullName evidence="8">Cytochrome c bioproteinis ATP-binding export protein CcmA</fullName>
        <ecNumber evidence="8">3.6.3.-</ecNumber>
    </submittedName>
</protein>
<dbReference type="GO" id="GO:0022857">
    <property type="term" value="F:transmembrane transporter activity"/>
    <property type="evidence" value="ECO:0007669"/>
    <property type="project" value="InterPro"/>
</dbReference>
<proteinExistence type="predicted"/>
<dbReference type="EC" id="3.6.3.-" evidence="8"/>
<reference evidence="8 9" key="1">
    <citation type="submission" date="2018-04" db="EMBL/GenBank/DDBJ databases">
        <title>Altererythrobacter sp. HME9302 genome sequencing and assembly.</title>
        <authorList>
            <person name="Kang H."/>
            <person name="Kim H."/>
            <person name="Joh K."/>
        </authorList>
    </citation>
    <scope>NUCLEOTIDE SEQUENCE [LARGE SCALE GENOMIC DNA]</scope>
    <source>
        <strain evidence="8 9">HME9302</strain>
    </source>
</reference>
<dbReference type="GO" id="GO:0016887">
    <property type="term" value="F:ATP hydrolysis activity"/>
    <property type="evidence" value="ECO:0007669"/>
    <property type="project" value="InterPro"/>
</dbReference>
<dbReference type="GO" id="GO:0005524">
    <property type="term" value="F:ATP binding"/>
    <property type="evidence" value="ECO:0007669"/>
    <property type="project" value="UniProtKB-KW"/>
</dbReference>
<keyword evidence="6" id="KW-0472">Membrane</keyword>
<comment type="caution">
    <text evidence="8">The sequence shown here is derived from an EMBL/GenBank/DDBJ whole genome shotgun (WGS) entry which is preliminary data.</text>
</comment>